<evidence type="ECO:0000256" key="3">
    <source>
        <dbReference type="ARBA" id="ARBA00022722"/>
    </source>
</evidence>
<organism evidence="9 10">
    <name type="scientific">Actinokineospora fastidiosa</name>
    <dbReference type="NCBI Taxonomy" id="1816"/>
    <lineage>
        <taxon>Bacteria</taxon>
        <taxon>Bacillati</taxon>
        <taxon>Actinomycetota</taxon>
        <taxon>Actinomycetes</taxon>
        <taxon>Pseudonocardiales</taxon>
        <taxon>Pseudonocardiaceae</taxon>
        <taxon>Actinokineospora</taxon>
    </lineage>
</organism>
<evidence type="ECO:0000256" key="6">
    <source>
        <dbReference type="ARBA" id="ARBA00022842"/>
    </source>
</evidence>
<dbReference type="Pfam" id="PF01850">
    <property type="entry name" value="PIN"/>
    <property type="match status" value="1"/>
</dbReference>
<dbReference type="Gene3D" id="3.40.50.1010">
    <property type="entry name" value="5'-nuclease"/>
    <property type="match status" value="1"/>
</dbReference>
<dbReference type="InterPro" id="IPR029060">
    <property type="entry name" value="PIN-like_dom_sf"/>
</dbReference>
<keyword evidence="5" id="KW-0378">Hydrolase</keyword>
<keyword evidence="4" id="KW-0479">Metal-binding</keyword>
<dbReference type="Proteomes" id="UP000660680">
    <property type="component" value="Unassembled WGS sequence"/>
</dbReference>
<protein>
    <recommendedName>
        <fullName evidence="8">PIN domain-containing protein</fullName>
    </recommendedName>
</protein>
<name>A0A918LG24_9PSEU</name>
<dbReference type="RefSeq" id="WP_189212123.1">
    <property type="nucleotide sequence ID" value="NZ_BMRB01000003.1"/>
</dbReference>
<dbReference type="GO" id="GO:0004518">
    <property type="term" value="F:nuclease activity"/>
    <property type="evidence" value="ECO:0007669"/>
    <property type="project" value="UniProtKB-KW"/>
</dbReference>
<keyword evidence="10" id="KW-1185">Reference proteome</keyword>
<comment type="caution">
    <text evidence="9">The sequence shown here is derived from an EMBL/GenBank/DDBJ whole genome shotgun (WGS) entry which is preliminary data.</text>
</comment>
<accession>A0A918LG24</accession>
<dbReference type="PANTHER" id="PTHR33653">
    <property type="entry name" value="RIBONUCLEASE VAPC2"/>
    <property type="match status" value="1"/>
</dbReference>
<evidence type="ECO:0000256" key="7">
    <source>
        <dbReference type="ARBA" id="ARBA00038093"/>
    </source>
</evidence>
<evidence type="ECO:0000259" key="8">
    <source>
        <dbReference type="Pfam" id="PF01850"/>
    </source>
</evidence>
<dbReference type="EMBL" id="BMRB01000003">
    <property type="protein sequence ID" value="GGS41912.1"/>
    <property type="molecule type" value="Genomic_DNA"/>
</dbReference>
<gene>
    <name evidence="9" type="ORF">GCM10010171_40820</name>
</gene>
<evidence type="ECO:0000313" key="9">
    <source>
        <dbReference type="EMBL" id="GGS41912.1"/>
    </source>
</evidence>
<feature type="domain" description="PIN" evidence="8">
    <location>
        <begin position="9"/>
        <end position="119"/>
    </location>
</feature>
<dbReference type="InterPro" id="IPR050556">
    <property type="entry name" value="Type_II_TA_system_RNase"/>
</dbReference>
<evidence type="ECO:0000313" key="10">
    <source>
        <dbReference type="Proteomes" id="UP000660680"/>
    </source>
</evidence>
<keyword evidence="2" id="KW-1277">Toxin-antitoxin system</keyword>
<dbReference type="SUPFAM" id="SSF88723">
    <property type="entry name" value="PIN domain-like"/>
    <property type="match status" value="1"/>
</dbReference>
<proteinExistence type="inferred from homology"/>
<reference evidence="9" key="2">
    <citation type="submission" date="2020-09" db="EMBL/GenBank/DDBJ databases">
        <authorList>
            <person name="Sun Q."/>
            <person name="Ohkuma M."/>
        </authorList>
    </citation>
    <scope>NUCLEOTIDE SEQUENCE</scope>
    <source>
        <strain evidence="9">JCM 3276</strain>
    </source>
</reference>
<sequence length="134" mass="14440">MTPEHERGLLDTSVLVDLPSLRLQDIIGSAAISAVTLAELTAGPSATKDPVVRAKRQQYVQWVENTLDVLPVDASAARYYGYLCSLVYAQGRQPRGRIADLLIASTAAARQLPLLTRNPKDFVGLEPAVTVIAV</sequence>
<dbReference type="GO" id="GO:0016787">
    <property type="term" value="F:hydrolase activity"/>
    <property type="evidence" value="ECO:0007669"/>
    <property type="project" value="UniProtKB-KW"/>
</dbReference>
<evidence type="ECO:0000256" key="5">
    <source>
        <dbReference type="ARBA" id="ARBA00022801"/>
    </source>
</evidence>
<comment type="cofactor">
    <cofactor evidence="1">
        <name>Mg(2+)</name>
        <dbReference type="ChEBI" id="CHEBI:18420"/>
    </cofactor>
</comment>
<evidence type="ECO:0000256" key="1">
    <source>
        <dbReference type="ARBA" id="ARBA00001946"/>
    </source>
</evidence>
<dbReference type="AlphaFoldDB" id="A0A918LG24"/>
<dbReference type="PANTHER" id="PTHR33653:SF1">
    <property type="entry name" value="RIBONUCLEASE VAPC2"/>
    <property type="match status" value="1"/>
</dbReference>
<comment type="similarity">
    <text evidence="7">Belongs to the PINc/VapC protein family.</text>
</comment>
<keyword evidence="6" id="KW-0460">Magnesium</keyword>
<dbReference type="CDD" id="cd18732">
    <property type="entry name" value="PIN_MtVapC4-C5_like"/>
    <property type="match status" value="1"/>
</dbReference>
<dbReference type="GO" id="GO:0046872">
    <property type="term" value="F:metal ion binding"/>
    <property type="evidence" value="ECO:0007669"/>
    <property type="project" value="UniProtKB-KW"/>
</dbReference>
<keyword evidence="3" id="KW-0540">Nuclease</keyword>
<reference evidence="9" key="1">
    <citation type="journal article" date="2014" name="Int. J. Syst. Evol. Microbiol.">
        <title>Complete genome sequence of Corynebacterium casei LMG S-19264T (=DSM 44701T), isolated from a smear-ripened cheese.</title>
        <authorList>
            <consortium name="US DOE Joint Genome Institute (JGI-PGF)"/>
            <person name="Walter F."/>
            <person name="Albersmeier A."/>
            <person name="Kalinowski J."/>
            <person name="Ruckert C."/>
        </authorList>
    </citation>
    <scope>NUCLEOTIDE SEQUENCE</scope>
    <source>
        <strain evidence="9">JCM 3276</strain>
    </source>
</reference>
<evidence type="ECO:0000256" key="2">
    <source>
        <dbReference type="ARBA" id="ARBA00022649"/>
    </source>
</evidence>
<dbReference type="InterPro" id="IPR002716">
    <property type="entry name" value="PIN_dom"/>
</dbReference>
<evidence type="ECO:0000256" key="4">
    <source>
        <dbReference type="ARBA" id="ARBA00022723"/>
    </source>
</evidence>